<dbReference type="GO" id="GO:0030288">
    <property type="term" value="C:outer membrane-bounded periplasmic space"/>
    <property type="evidence" value="ECO:0007669"/>
    <property type="project" value="TreeGrafter"/>
</dbReference>
<dbReference type="AlphaFoldDB" id="A0A370QJB4"/>
<dbReference type="Gene3D" id="3.90.226.10">
    <property type="entry name" value="2-enoyl-CoA Hydratase, Chain A, domain 1"/>
    <property type="match status" value="1"/>
</dbReference>
<feature type="domain" description="PDZ" evidence="6">
    <location>
        <begin position="86"/>
        <end position="169"/>
    </location>
</feature>
<keyword evidence="8" id="KW-1185">Reference proteome</keyword>
<dbReference type="CDD" id="cd07560">
    <property type="entry name" value="Peptidase_S41_CPP"/>
    <property type="match status" value="1"/>
</dbReference>
<reference evidence="7 8" key="1">
    <citation type="submission" date="2018-07" db="EMBL/GenBank/DDBJ databases">
        <title>Genomic Encyclopedia of Type Strains, Phase IV (KMG-IV): sequencing the most valuable type-strain genomes for metagenomic binning, comparative biology and taxonomic classification.</title>
        <authorList>
            <person name="Goeker M."/>
        </authorList>
    </citation>
    <scope>NUCLEOTIDE SEQUENCE [LARGE SCALE GENOMIC DNA]</scope>
    <source>
        <strain evidence="7 8">DSM 101478</strain>
    </source>
</reference>
<name>A0A370QJB4_9FLAO</name>
<dbReference type="Pfam" id="PF22694">
    <property type="entry name" value="CtpB_N-like"/>
    <property type="match status" value="1"/>
</dbReference>
<gene>
    <name evidence="7" type="ORF">C8D94_101340</name>
</gene>
<keyword evidence="4 5" id="KW-0720">Serine protease</keyword>
<dbReference type="GO" id="GO:0007165">
    <property type="term" value="P:signal transduction"/>
    <property type="evidence" value="ECO:0007669"/>
    <property type="project" value="TreeGrafter"/>
</dbReference>
<keyword evidence="2 5" id="KW-0645">Protease</keyword>
<dbReference type="SUPFAM" id="SSF50156">
    <property type="entry name" value="PDZ domain-like"/>
    <property type="match status" value="1"/>
</dbReference>
<sequence>MYSIKIKTMKKKLLFSALAGIIFFTTVSFKNDFFEIAKQIEIFTTMYKELNMNYVDEVTPATLMDKAIKGMLEDLDPYTVYWNEQEVEDARIRNSGTYTGIGASVKTLKDKIIIMEPFKGYPADEAGLKAGDEIIKVGNTTLADFDDDAGELLKGAAGSSVSLTYNRQGKTQTTTLNRRKVDVKAVPYYKLLDDNIGYIVLQKFNRKTTLETKAALLDLKEQGANKIILDLRGNPGGLLNEAISIVNLFVPKGEVITTTKSSIEKYNKVYKTKNEPVDTEIPLVVLVNGRSASASEIVSGGLQDLDRAVVVGARSFGKGLVQRPKKLTYGTQLKVTISRYYTPSGRCIQALDYWNRDENGDPVRVDAKEYNKYTTKGGRTVYDGGGILPDIEVETAVFSPITTALLKDQAIFDYATEYHYNNQMADWKGFEFKDSDFRNFLDFLKRKGFSYETETEKEFAEALRSAEDEDIAKEISGDYEALMQSIDAAKEKKLVAKKAEIKSLLSDEILKRYFYKEGLYDYQVVNNPEILAGIDVLTNENKYKKILKK</sequence>
<keyword evidence="3 5" id="KW-0378">Hydrolase</keyword>
<evidence type="ECO:0000256" key="4">
    <source>
        <dbReference type="ARBA" id="ARBA00022825"/>
    </source>
</evidence>
<dbReference type="GO" id="GO:0008236">
    <property type="term" value="F:serine-type peptidase activity"/>
    <property type="evidence" value="ECO:0007669"/>
    <property type="project" value="UniProtKB-KW"/>
</dbReference>
<dbReference type="PANTHER" id="PTHR32060">
    <property type="entry name" value="TAIL-SPECIFIC PROTEASE"/>
    <property type="match status" value="1"/>
</dbReference>
<dbReference type="InterPro" id="IPR001478">
    <property type="entry name" value="PDZ"/>
</dbReference>
<dbReference type="EMBL" id="QRAO01000001">
    <property type="protein sequence ID" value="RDK88467.1"/>
    <property type="molecule type" value="Genomic_DNA"/>
</dbReference>
<evidence type="ECO:0000259" key="6">
    <source>
        <dbReference type="PROSITE" id="PS50106"/>
    </source>
</evidence>
<dbReference type="NCBIfam" id="TIGR00225">
    <property type="entry name" value="prc"/>
    <property type="match status" value="1"/>
</dbReference>
<comment type="caution">
    <text evidence="7">The sequence shown here is derived from an EMBL/GenBank/DDBJ whole genome shotgun (WGS) entry which is preliminary data.</text>
</comment>
<protein>
    <submittedName>
        <fullName evidence="7">Carboxyl-terminal processing protease</fullName>
    </submittedName>
</protein>
<dbReference type="InterPro" id="IPR004447">
    <property type="entry name" value="Peptidase_S41A"/>
</dbReference>
<dbReference type="Gene3D" id="3.30.750.44">
    <property type="match status" value="1"/>
</dbReference>
<evidence type="ECO:0000256" key="5">
    <source>
        <dbReference type="RuleBase" id="RU004404"/>
    </source>
</evidence>
<dbReference type="PROSITE" id="PS50106">
    <property type="entry name" value="PDZ"/>
    <property type="match status" value="1"/>
</dbReference>
<dbReference type="SMART" id="SM00228">
    <property type="entry name" value="PDZ"/>
    <property type="match status" value="1"/>
</dbReference>
<dbReference type="Pfam" id="PF03572">
    <property type="entry name" value="Peptidase_S41"/>
    <property type="match status" value="1"/>
</dbReference>
<comment type="similarity">
    <text evidence="1 5">Belongs to the peptidase S41A family.</text>
</comment>
<evidence type="ECO:0000313" key="7">
    <source>
        <dbReference type="EMBL" id="RDK88467.1"/>
    </source>
</evidence>
<evidence type="ECO:0000256" key="1">
    <source>
        <dbReference type="ARBA" id="ARBA00009179"/>
    </source>
</evidence>
<evidence type="ECO:0000256" key="3">
    <source>
        <dbReference type="ARBA" id="ARBA00022801"/>
    </source>
</evidence>
<dbReference type="Gene3D" id="2.30.42.10">
    <property type="match status" value="1"/>
</dbReference>
<dbReference type="PANTHER" id="PTHR32060:SF30">
    <property type="entry name" value="CARBOXY-TERMINAL PROCESSING PROTEASE CTPA"/>
    <property type="match status" value="1"/>
</dbReference>
<dbReference type="Proteomes" id="UP000255317">
    <property type="component" value="Unassembled WGS sequence"/>
</dbReference>
<dbReference type="InterPro" id="IPR029045">
    <property type="entry name" value="ClpP/crotonase-like_dom_sf"/>
</dbReference>
<proteinExistence type="inferred from homology"/>
<dbReference type="SUPFAM" id="SSF52096">
    <property type="entry name" value="ClpP/crotonase"/>
    <property type="match status" value="1"/>
</dbReference>
<accession>A0A370QJB4</accession>
<dbReference type="GO" id="GO:0006508">
    <property type="term" value="P:proteolysis"/>
    <property type="evidence" value="ECO:0007669"/>
    <property type="project" value="UniProtKB-KW"/>
</dbReference>
<evidence type="ECO:0000256" key="2">
    <source>
        <dbReference type="ARBA" id="ARBA00022670"/>
    </source>
</evidence>
<dbReference type="Pfam" id="PF13180">
    <property type="entry name" value="PDZ_2"/>
    <property type="match status" value="1"/>
</dbReference>
<dbReference type="SMART" id="SM00245">
    <property type="entry name" value="TSPc"/>
    <property type="match status" value="1"/>
</dbReference>
<organism evidence="7 8">
    <name type="scientific">Marinirhabdus gelatinilytica</name>
    <dbReference type="NCBI Taxonomy" id="1703343"/>
    <lineage>
        <taxon>Bacteria</taxon>
        <taxon>Pseudomonadati</taxon>
        <taxon>Bacteroidota</taxon>
        <taxon>Flavobacteriia</taxon>
        <taxon>Flavobacteriales</taxon>
        <taxon>Flavobacteriaceae</taxon>
    </lineage>
</organism>
<dbReference type="InterPro" id="IPR055210">
    <property type="entry name" value="CtpA/B_N"/>
</dbReference>
<dbReference type="InterPro" id="IPR036034">
    <property type="entry name" value="PDZ_sf"/>
</dbReference>
<evidence type="ECO:0000313" key="8">
    <source>
        <dbReference type="Proteomes" id="UP000255317"/>
    </source>
</evidence>
<dbReference type="GO" id="GO:0004175">
    <property type="term" value="F:endopeptidase activity"/>
    <property type="evidence" value="ECO:0007669"/>
    <property type="project" value="TreeGrafter"/>
</dbReference>
<dbReference type="CDD" id="cd06782">
    <property type="entry name" value="cpPDZ_CPP-like"/>
    <property type="match status" value="1"/>
</dbReference>
<dbReference type="InterPro" id="IPR005151">
    <property type="entry name" value="Tail-specific_protease"/>
</dbReference>